<dbReference type="RefSeq" id="WP_156639767.1">
    <property type="nucleotide sequence ID" value="NZ_WOXT01000001.1"/>
</dbReference>
<proteinExistence type="predicted"/>
<organism evidence="3 4">
    <name type="scientific">Noviluteimonas gilva</name>
    <dbReference type="NCBI Taxonomy" id="2682097"/>
    <lineage>
        <taxon>Bacteria</taxon>
        <taxon>Pseudomonadati</taxon>
        <taxon>Pseudomonadota</taxon>
        <taxon>Gammaproteobacteria</taxon>
        <taxon>Lysobacterales</taxon>
        <taxon>Lysobacteraceae</taxon>
        <taxon>Noviluteimonas</taxon>
    </lineage>
</organism>
<dbReference type="EMBL" id="WOXT01000001">
    <property type="protein sequence ID" value="MUV12924.1"/>
    <property type="molecule type" value="Genomic_DNA"/>
</dbReference>
<name>A0A7C9LJN8_9GAMM</name>
<reference evidence="3 4" key="1">
    <citation type="submission" date="2019-12" db="EMBL/GenBank/DDBJ databases">
        <authorList>
            <person name="Xu J."/>
        </authorList>
    </citation>
    <scope>NUCLEOTIDE SEQUENCE [LARGE SCALE GENOMIC DNA]</scope>
    <source>
        <strain evidence="3 4">HX-5-24</strain>
    </source>
</reference>
<protein>
    <recommendedName>
        <fullName evidence="2">PIN-like domain-containing protein</fullName>
    </recommendedName>
</protein>
<accession>A0A7C9LJN8</accession>
<evidence type="ECO:0000259" key="2">
    <source>
        <dbReference type="Pfam" id="PF18475"/>
    </source>
</evidence>
<dbReference type="InterPro" id="IPR041494">
    <property type="entry name" value="PIN7"/>
</dbReference>
<gene>
    <name evidence="3" type="ORF">GN331_01730</name>
</gene>
<dbReference type="Pfam" id="PF18475">
    <property type="entry name" value="PIN7"/>
    <property type="match status" value="1"/>
</dbReference>
<comment type="caution">
    <text evidence="3">The sequence shown here is derived from an EMBL/GenBank/DDBJ whole genome shotgun (WGS) entry which is preliminary data.</text>
</comment>
<evidence type="ECO:0000313" key="3">
    <source>
        <dbReference type="EMBL" id="MUV12924.1"/>
    </source>
</evidence>
<feature type="region of interest" description="Disordered" evidence="1">
    <location>
        <begin position="146"/>
        <end position="171"/>
    </location>
</feature>
<dbReference type="Proteomes" id="UP000479692">
    <property type="component" value="Unassembled WGS sequence"/>
</dbReference>
<dbReference type="AlphaFoldDB" id="A0A7C9LJN8"/>
<evidence type="ECO:0000256" key="1">
    <source>
        <dbReference type="SAM" id="MobiDB-lite"/>
    </source>
</evidence>
<keyword evidence="4" id="KW-1185">Reference proteome</keyword>
<feature type="domain" description="PIN-like" evidence="2">
    <location>
        <begin position="7"/>
        <end position="107"/>
    </location>
</feature>
<sequence length="234" mass="25397">MANQYLLVDFENVQPDNLGGLKPSEWRILVFLGQHQTRLELGLVQAVQAFGPNAQYIPIVGNGKDALDFHIAFYIGKVSAEQPGANFVIVSKDTGFDPLIKHLDKLGIQCKRVATIPGASVKLPTAKPAPVAKVAKVVAKAPAKQATKQPAKQVAKQPAKKVAARKPSEPPRFQEVVERLKKMKHAAPRTLKTMHSSLASFNPPFDEAQIDTMLQALQAAGVLTIEGRKLVYPA</sequence>
<feature type="compositionally biased region" description="Low complexity" evidence="1">
    <location>
        <begin position="146"/>
        <end position="157"/>
    </location>
</feature>
<evidence type="ECO:0000313" key="4">
    <source>
        <dbReference type="Proteomes" id="UP000479692"/>
    </source>
</evidence>